<evidence type="ECO:0000259" key="1">
    <source>
        <dbReference type="Pfam" id="PF06985"/>
    </source>
</evidence>
<keyword evidence="3" id="KW-1185">Reference proteome</keyword>
<evidence type="ECO:0000313" key="2">
    <source>
        <dbReference type="EMBL" id="KAK4172912.1"/>
    </source>
</evidence>
<gene>
    <name evidence="2" type="ORF">QBC36DRAFT_195877</name>
</gene>
<dbReference type="Proteomes" id="UP001302321">
    <property type="component" value="Unassembled WGS sequence"/>
</dbReference>
<reference evidence="2" key="1">
    <citation type="journal article" date="2023" name="Mol. Phylogenet. Evol.">
        <title>Genome-scale phylogeny and comparative genomics of the fungal order Sordariales.</title>
        <authorList>
            <person name="Hensen N."/>
            <person name="Bonometti L."/>
            <person name="Westerberg I."/>
            <person name="Brannstrom I.O."/>
            <person name="Guillou S."/>
            <person name="Cros-Aarteil S."/>
            <person name="Calhoun S."/>
            <person name="Haridas S."/>
            <person name="Kuo A."/>
            <person name="Mondo S."/>
            <person name="Pangilinan J."/>
            <person name="Riley R."/>
            <person name="LaButti K."/>
            <person name="Andreopoulos B."/>
            <person name="Lipzen A."/>
            <person name="Chen C."/>
            <person name="Yan M."/>
            <person name="Daum C."/>
            <person name="Ng V."/>
            <person name="Clum A."/>
            <person name="Steindorff A."/>
            <person name="Ohm R.A."/>
            <person name="Martin F."/>
            <person name="Silar P."/>
            <person name="Natvig D.O."/>
            <person name="Lalanne C."/>
            <person name="Gautier V."/>
            <person name="Ament-Velasquez S.L."/>
            <person name="Kruys A."/>
            <person name="Hutchinson M.I."/>
            <person name="Powell A.J."/>
            <person name="Barry K."/>
            <person name="Miller A.N."/>
            <person name="Grigoriev I.V."/>
            <person name="Debuchy R."/>
            <person name="Gladieux P."/>
            <person name="Hiltunen Thoren M."/>
            <person name="Johannesson H."/>
        </authorList>
    </citation>
    <scope>NUCLEOTIDE SEQUENCE</scope>
    <source>
        <strain evidence="2">CBS 892.96</strain>
    </source>
</reference>
<sequence length="298" mass="33528">QELVSYPLVRERLNSCRTDSDYQRSCSVVISDQPPGLRLIDVSPTCVVHAPEHAIYVALSHIWGGDQPYSFPQVVLNSIQVAKELGYSYLWVDQNARRCIDQGSDADRHSLIRNMNLVYGHADLTIITATGSDSVDDLPGVSVRHRVRQQFAHFDKMAVLCPFPDAQGSIRNSHWNGRGWTYKEAMLSRRRLGLHEPPCDLPVQHRDIHGRDSVTTGDATLQHFCPQPRPGSVEWQKSSSKPFGQISLYYGKHLSCESDRLNAFLGILSNQENHSPPIYHVWGALVMKCSGMWTIILA</sequence>
<name>A0AAN7A587_9PEZI</name>
<feature type="non-terminal residue" evidence="2">
    <location>
        <position position="1"/>
    </location>
</feature>
<proteinExistence type="predicted"/>
<dbReference type="InterPro" id="IPR010730">
    <property type="entry name" value="HET"/>
</dbReference>
<comment type="caution">
    <text evidence="2">The sequence shown here is derived from an EMBL/GenBank/DDBJ whole genome shotgun (WGS) entry which is preliminary data.</text>
</comment>
<reference evidence="2" key="2">
    <citation type="submission" date="2023-05" db="EMBL/GenBank/DDBJ databases">
        <authorList>
            <consortium name="Lawrence Berkeley National Laboratory"/>
            <person name="Steindorff A."/>
            <person name="Hensen N."/>
            <person name="Bonometti L."/>
            <person name="Westerberg I."/>
            <person name="Brannstrom I.O."/>
            <person name="Guillou S."/>
            <person name="Cros-Aarteil S."/>
            <person name="Calhoun S."/>
            <person name="Haridas S."/>
            <person name="Kuo A."/>
            <person name="Mondo S."/>
            <person name="Pangilinan J."/>
            <person name="Riley R."/>
            <person name="Labutti K."/>
            <person name="Andreopoulos B."/>
            <person name="Lipzen A."/>
            <person name="Chen C."/>
            <person name="Yanf M."/>
            <person name="Daum C."/>
            <person name="Ng V."/>
            <person name="Clum A."/>
            <person name="Ohm R."/>
            <person name="Martin F."/>
            <person name="Silar P."/>
            <person name="Natvig D."/>
            <person name="Lalanne C."/>
            <person name="Gautier V."/>
            <person name="Ament-Velasquez S.L."/>
            <person name="Kruys A."/>
            <person name="Hutchinson M.I."/>
            <person name="Powell A.J."/>
            <person name="Barry K."/>
            <person name="Miller A.N."/>
            <person name="Grigoriev I.V."/>
            <person name="Debuchy R."/>
            <person name="Gladieux P."/>
            <person name="Thoren M.H."/>
            <person name="Johannesson H."/>
        </authorList>
    </citation>
    <scope>NUCLEOTIDE SEQUENCE</scope>
    <source>
        <strain evidence="2">CBS 892.96</strain>
    </source>
</reference>
<dbReference type="PANTHER" id="PTHR33112:SF1">
    <property type="entry name" value="HETEROKARYON INCOMPATIBILITY DOMAIN-CONTAINING PROTEIN"/>
    <property type="match status" value="1"/>
</dbReference>
<dbReference type="AlphaFoldDB" id="A0AAN7A587"/>
<protein>
    <submittedName>
        <fullName evidence="2">Heterokaryon incompatibility protein-domain-containing protein</fullName>
    </submittedName>
</protein>
<organism evidence="2 3">
    <name type="scientific">Triangularia setosa</name>
    <dbReference type="NCBI Taxonomy" id="2587417"/>
    <lineage>
        <taxon>Eukaryota</taxon>
        <taxon>Fungi</taxon>
        <taxon>Dikarya</taxon>
        <taxon>Ascomycota</taxon>
        <taxon>Pezizomycotina</taxon>
        <taxon>Sordariomycetes</taxon>
        <taxon>Sordariomycetidae</taxon>
        <taxon>Sordariales</taxon>
        <taxon>Podosporaceae</taxon>
        <taxon>Triangularia</taxon>
    </lineage>
</organism>
<dbReference type="EMBL" id="MU866383">
    <property type="protein sequence ID" value="KAK4172912.1"/>
    <property type="molecule type" value="Genomic_DNA"/>
</dbReference>
<feature type="domain" description="Heterokaryon incompatibility" evidence="1">
    <location>
        <begin position="56"/>
        <end position="184"/>
    </location>
</feature>
<dbReference type="PANTHER" id="PTHR33112">
    <property type="entry name" value="DOMAIN PROTEIN, PUTATIVE-RELATED"/>
    <property type="match status" value="1"/>
</dbReference>
<evidence type="ECO:0000313" key="3">
    <source>
        <dbReference type="Proteomes" id="UP001302321"/>
    </source>
</evidence>
<accession>A0AAN7A587</accession>
<dbReference type="Pfam" id="PF06985">
    <property type="entry name" value="HET"/>
    <property type="match status" value="1"/>
</dbReference>